<dbReference type="STRING" id="416450.A0A1V6QI44"/>
<evidence type="ECO:0000256" key="5">
    <source>
        <dbReference type="SAM" id="Phobius"/>
    </source>
</evidence>
<sequence length="267" mass="29612">MCFLPETSSSNILLRRAHQLRKATGKKNIVAPSELKPMKVSTHISQSLIRPMEIAIKDPAIAFVCIYASFIYAIYYSFFEVFPLVYQDIYKMSAVSYSLTFLAIVVGCLVAFSVYILYQRQVRESQEGLISMNRHEKNLVPALPGVILTPVGLFIFAWTARESIHWIVPTLGIAIYAGATFGVFQSILTYLPITYPQFVASLLAANDFTRSATAAVLIIVSTYMYDDLGVSKGVTLLGSISVLGIAGMWLFWIFGASLRARSRFASS</sequence>
<evidence type="ECO:0000256" key="4">
    <source>
        <dbReference type="ARBA" id="ARBA00023136"/>
    </source>
</evidence>
<dbReference type="EMBL" id="MDYN01000003">
    <property type="protein sequence ID" value="OQD88904.1"/>
    <property type="molecule type" value="Genomic_DNA"/>
</dbReference>
<name>A0A1V6QI44_9EURO</name>
<feature type="transmembrane region" description="Helical" evidence="5">
    <location>
        <begin position="139"/>
        <end position="160"/>
    </location>
</feature>
<comment type="caution">
    <text evidence="6">The sequence shown here is derived from an EMBL/GenBank/DDBJ whole genome shotgun (WGS) entry which is preliminary data.</text>
</comment>
<dbReference type="Gene3D" id="1.20.1250.20">
    <property type="entry name" value="MFS general substrate transporter like domains"/>
    <property type="match status" value="1"/>
</dbReference>
<evidence type="ECO:0000256" key="3">
    <source>
        <dbReference type="ARBA" id="ARBA00022989"/>
    </source>
</evidence>
<gene>
    <name evidence="6" type="ORF">PENANT_c003G08830</name>
</gene>
<feature type="transmembrane region" description="Helical" evidence="5">
    <location>
        <begin position="236"/>
        <end position="258"/>
    </location>
</feature>
<comment type="subcellular location">
    <subcellularLocation>
        <location evidence="1">Membrane</location>
        <topology evidence="1">Multi-pass membrane protein</topology>
    </subcellularLocation>
</comment>
<keyword evidence="2 5" id="KW-0812">Transmembrane</keyword>
<feature type="transmembrane region" description="Helical" evidence="5">
    <location>
        <begin position="60"/>
        <end position="79"/>
    </location>
</feature>
<dbReference type="PANTHER" id="PTHR23502:SF23">
    <property type="entry name" value="FLUCONAZOLE RESISTANCE PROTEIN 1"/>
    <property type="match status" value="1"/>
</dbReference>
<dbReference type="Proteomes" id="UP000191672">
    <property type="component" value="Unassembled WGS sequence"/>
</dbReference>
<dbReference type="PANTHER" id="PTHR23502">
    <property type="entry name" value="MAJOR FACILITATOR SUPERFAMILY"/>
    <property type="match status" value="1"/>
</dbReference>
<dbReference type="SUPFAM" id="SSF103473">
    <property type="entry name" value="MFS general substrate transporter"/>
    <property type="match status" value="1"/>
</dbReference>
<organism evidence="6 7">
    <name type="scientific">Penicillium antarcticum</name>
    <dbReference type="NCBI Taxonomy" id="416450"/>
    <lineage>
        <taxon>Eukaryota</taxon>
        <taxon>Fungi</taxon>
        <taxon>Dikarya</taxon>
        <taxon>Ascomycota</taxon>
        <taxon>Pezizomycotina</taxon>
        <taxon>Eurotiomycetes</taxon>
        <taxon>Eurotiomycetidae</taxon>
        <taxon>Eurotiales</taxon>
        <taxon>Aspergillaceae</taxon>
        <taxon>Penicillium</taxon>
    </lineage>
</organism>
<reference evidence="7" key="1">
    <citation type="journal article" date="2017" name="Nat. Microbiol.">
        <title>Global analysis of biosynthetic gene clusters reveals vast potential of secondary metabolite production in Penicillium species.</title>
        <authorList>
            <person name="Nielsen J.C."/>
            <person name="Grijseels S."/>
            <person name="Prigent S."/>
            <person name="Ji B."/>
            <person name="Dainat J."/>
            <person name="Nielsen K.F."/>
            <person name="Frisvad J.C."/>
            <person name="Workman M."/>
            <person name="Nielsen J."/>
        </authorList>
    </citation>
    <scope>NUCLEOTIDE SEQUENCE [LARGE SCALE GENOMIC DNA]</scope>
    <source>
        <strain evidence="7">IBT 31811</strain>
    </source>
</reference>
<proteinExistence type="predicted"/>
<feature type="transmembrane region" description="Helical" evidence="5">
    <location>
        <begin position="99"/>
        <end position="118"/>
    </location>
</feature>
<accession>A0A1V6QI44</accession>
<keyword evidence="3 5" id="KW-1133">Transmembrane helix</keyword>
<protein>
    <recommendedName>
        <fullName evidence="8">Major facilitator superfamily (MFS) profile domain-containing protein</fullName>
    </recommendedName>
</protein>
<keyword evidence="4 5" id="KW-0472">Membrane</keyword>
<dbReference type="GO" id="GO:0015244">
    <property type="term" value="F:fluconazole transmembrane transporter activity"/>
    <property type="evidence" value="ECO:0007669"/>
    <property type="project" value="TreeGrafter"/>
</dbReference>
<evidence type="ECO:0000313" key="6">
    <source>
        <dbReference type="EMBL" id="OQD88904.1"/>
    </source>
</evidence>
<dbReference type="GO" id="GO:1990961">
    <property type="term" value="P:xenobiotic detoxification by transmembrane export across the plasma membrane"/>
    <property type="evidence" value="ECO:0007669"/>
    <property type="project" value="TreeGrafter"/>
</dbReference>
<feature type="transmembrane region" description="Helical" evidence="5">
    <location>
        <begin position="198"/>
        <end position="224"/>
    </location>
</feature>
<feature type="transmembrane region" description="Helical" evidence="5">
    <location>
        <begin position="166"/>
        <end position="191"/>
    </location>
</feature>
<evidence type="ECO:0008006" key="8">
    <source>
        <dbReference type="Google" id="ProtNLM"/>
    </source>
</evidence>
<dbReference type="AlphaFoldDB" id="A0A1V6QI44"/>
<dbReference type="GO" id="GO:0005886">
    <property type="term" value="C:plasma membrane"/>
    <property type="evidence" value="ECO:0007669"/>
    <property type="project" value="TreeGrafter"/>
</dbReference>
<evidence type="ECO:0000256" key="2">
    <source>
        <dbReference type="ARBA" id="ARBA00022692"/>
    </source>
</evidence>
<dbReference type="InterPro" id="IPR036259">
    <property type="entry name" value="MFS_trans_sf"/>
</dbReference>
<keyword evidence="7" id="KW-1185">Reference proteome</keyword>
<evidence type="ECO:0000313" key="7">
    <source>
        <dbReference type="Proteomes" id="UP000191672"/>
    </source>
</evidence>
<evidence type="ECO:0000256" key="1">
    <source>
        <dbReference type="ARBA" id="ARBA00004141"/>
    </source>
</evidence>